<dbReference type="RefSeq" id="XP_024335307.1">
    <property type="nucleotide sequence ID" value="XM_024477132.1"/>
</dbReference>
<dbReference type="STRING" id="670580.A0A1X6MQS8"/>
<evidence type="ECO:0000256" key="4">
    <source>
        <dbReference type="ARBA" id="ARBA00022833"/>
    </source>
</evidence>
<evidence type="ECO:0000313" key="6">
    <source>
        <dbReference type="EMBL" id="OSX58513.1"/>
    </source>
</evidence>
<protein>
    <recommendedName>
        <fullName evidence="5">C2H2-type domain-containing protein</fullName>
    </recommendedName>
</protein>
<organism evidence="6 7">
    <name type="scientific">Postia placenta MAD-698-R-SB12</name>
    <dbReference type="NCBI Taxonomy" id="670580"/>
    <lineage>
        <taxon>Eukaryota</taxon>
        <taxon>Fungi</taxon>
        <taxon>Dikarya</taxon>
        <taxon>Basidiomycota</taxon>
        <taxon>Agaricomycotina</taxon>
        <taxon>Agaricomycetes</taxon>
        <taxon>Polyporales</taxon>
        <taxon>Adustoporiaceae</taxon>
        <taxon>Rhodonia</taxon>
    </lineage>
</organism>
<dbReference type="PROSITE" id="PS00028">
    <property type="entry name" value="ZINC_FINGER_C2H2_1"/>
    <property type="match status" value="2"/>
</dbReference>
<keyword evidence="3" id="KW-0863">Zinc-finger</keyword>
<dbReference type="PANTHER" id="PTHR24379:SF121">
    <property type="entry name" value="C2H2-TYPE DOMAIN-CONTAINING PROTEIN"/>
    <property type="match status" value="1"/>
</dbReference>
<keyword evidence="1" id="KW-0479">Metal-binding</keyword>
<evidence type="ECO:0000313" key="7">
    <source>
        <dbReference type="Proteomes" id="UP000194127"/>
    </source>
</evidence>
<accession>A0A1X6MQS8</accession>
<feature type="domain" description="C2H2-type" evidence="5">
    <location>
        <begin position="56"/>
        <end position="77"/>
    </location>
</feature>
<keyword evidence="4" id="KW-0862">Zinc</keyword>
<dbReference type="SMART" id="SM00355">
    <property type="entry name" value="ZnF_C2H2"/>
    <property type="match status" value="5"/>
</dbReference>
<sequence length="230" mass="26386">MSYCERCRVEFVSDHVLWQHEAKSPKHNICDACNEDFSTARAFNQHYAECHEERHCQWCHMYFDKSLALIQHHRTQHRYCNICDLAFRDGEAIEAHNVSAEHTLISCPGRKCNRRFGSAAALISHLESGACSSKMNRNKINQLAVDLDRTNVITNPLRLLRAPDGYAAPPHPIINIATELSFNGQAYECFLCHHEFKKLEGLNQHLWPLPTRGEAEMRSPSIQQAYAEGR</sequence>
<keyword evidence="2" id="KW-0677">Repeat</keyword>
<gene>
    <name evidence="6" type="ORF">POSPLADRAFT_1036178</name>
</gene>
<evidence type="ECO:0000259" key="5">
    <source>
        <dbReference type="PROSITE" id="PS00028"/>
    </source>
</evidence>
<feature type="domain" description="C2H2-type" evidence="5">
    <location>
        <begin position="30"/>
        <end position="51"/>
    </location>
</feature>
<dbReference type="EMBL" id="KZ110604">
    <property type="protein sequence ID" value="OSX58513.1"/>
    <property type="molecule type" value="Genomic_DNA"/>
</dbReference>
<dbReference type="InterPro" id="IPR013087">
    <property type="entry name" value="Znf_C2H2_type"/>
</dbReference>
<evidence type="ECO:0000256" key="3">
    <source>
        <dbReference type="ARBA" id="ARBA00022771"/>
    </source>
</evidence>
<dbReference type="OrthoDB" id="6077919at2759"/>
<dbReference type="PANTHER" id="PTHR24379">
    <property type="entry name" value="KRAB AND ZINC FINGER DOMAIN-CONTAINING"/>
    <property type="match status" value="1"/>
</dbReference>
<name>A0A1X6MQS8_9APHY</name>
<reference evidence="6 7" key="1">
    <citation type="submission" date="2017-04" db="EMBL/GenBank/DDBJ databases">
        <title>Genome Sequence of the Model Brown-Rot Fungus Postia placenta SB12.</title>
        <authorList>
            <consortium name="DOE Joint Genome Institute"/>
            <person name="Gaskell J."/>
            <person name="Kersten P."/>
            <person name="Larrondo L.F."/>
            <person name="Canessa P."/>
            <person name="Martinez D."/>
            <person name="Hibbett D."/>
            <person name="Schmoll M."/>
            <person name="Kubicek C.P."/>
            <person name="Martinez A.T."/>
            <person name="Yadav J."/>
            <person name="Master E."/>
            <person name="Magnuson J.K."/>
            <person name="James T."/>
            <person name="Yaver D."/>
            <person name="Berka R."/>
            <person name="Labutti K."/>
            <person name="Lipzen A."/>
            <person name="Aerts A."/>
            <person name="Barry K."/>
            <person name="Henrissat B."/>
            <person name="Blanchette R."/>
            <person name="Grigoriev I."/>
            <person name="Cullen D."/>
        </authorList>
    </citation>
    <scope>NUCLEOTIDE SEQUENCE [LARGE SCALE GENOMIC DNA]</scope>
    <source>
        <strain evidence="6 7">MAD-698-R-SB12</strain>
    </source>
</reference>
<dbReference type="GeneID" id="36322082"/>
<dbReference type="GO" id="GO:0008270">
    <property type="term" value="F:zinc ion binding"/>
    <property type="evidence" value="ECO:0007669"/>
    <property type="project" value="UniProtKB-KW"/>
</dbReference>
<dbReference type="AlphaFoldDB" id="A0A1X6MQS8"/>
<proteinExistence type="predicted"/>
<keyword evidence="7" id="KW-1185">Reference proteome</keyword>
<dbReference type="Proteomes" id="UP000194127">
    <property type="component" value="Unassembled WGS sequence"/>
</dbReference>
<evidence type="ECO:0000256" key="2">
    <source>
        <dbReference type="ARBA" id="ARBA00022737"/>
    </source>
</evidence>
<evidence type="ECO:0000256" key="1">
    <source>
        <dbReference type="ARBA" id="ARBA00022723"/>
    </source>
</evidence>